<dbReference type="InterPro" id="IPR036915">
    <property type="entry name" value="Cyclin-like_sf"/>
</dbReference>
<dbReference type="GO" id="GO:0005634">
    <property type="term" value="C:nucleus"/>
    <property type="evidence" value="ECO:0007669"/>
    <property type="project" value="TreeGrafter"/>
</dbReference>
<organism evidence="2">
    <name type="scientific">Rhizopus microsporus var. microsporus</name>
    <dbReference type="NCBI Taxonomy" id="86635"/>
    <lineage>
        <taxon>Eukaryota</taxon>
        <taxon>Fungi</taxon>
        <taxon>Fungi incertae sedis</taxon>
        <taxon>Mucoromycota</taxon>
        <taxon>Mucoromycotina</taxon>
        <taxon>Mucoromycetes</taxon>
        <taxon>Mucorales</taxon>
        <taxon>Mucorineae</taxon>
        <taxon>Rhizopodaceae</taxon>
        <taxon>Rhizopus</taxon>
    </lineage>
</organism>
<evidence type="ECO:0000256" key="1">
    <source>
        <dbReference type="SAM" id="Phobius"/>
    </source>
</evidence>
<dbReference type="PANTHER" id="PTHR15615:SF27">
    <property type="entry name" value="PHO85 CYCLIN CLG1"/>
    <property type="match status" value="1"/>
</dbReference>
<name>A0A1X0R453_RHIZD</name>
<dbReference type="VEuPathDB" id="FungiDB:BCV72DRAFT_291337"/>
<dbReference type="OrthoDB" id="244495at2759"/>
<sequence>MNTMPFPILTCTDPIQLSEFVTQMVPKIWTGTPFLTSDRSTTFKLFCQNILRTTQISSSCVLIALFYIYRLRFAYPTIQGSAGSEIRLFTTALILANKFLDDNTFTNKSWSQVSGVPVHELNIMEVEFLSALQYRTYVHHLQFFSWINQCNHWLTFHRPLIQKPQRRKRRVHPWHYYYYPAASSIATAAAATAMNVNNFIPKGF</sequence>
<dbReference type="EMBL" id="KV921916">
    <property type="protein sequence ID" value="ORE06792.1"/>
    <property type="molecule type" value="Genomic_DNA"/>
</dbReference>
<dbReference type="Gene3D" id="1.10.472.10">
    <property type="entry name" value="Cyclin-like"/>
    <property type="match status" value="1"/>
</dbReference>
<evidence type="ECO:0000313" key="2">
    <source>
        <dbReference type="EMBL" id="ORE06792.1"/>
    </source>
</evidence>
<keyword evidence="1" id="KW-0472">Membrane</keyword>
<feature type="transmembrane region" description="Helical" evidence="1">
    <location>
        <begin position="50"/>
        <end position="69"/>
    </location>
</feature>
<keyword evidence="1" id="KW-1133">Transmembrane helix</keyword>
<protein>
    <recommendedName>
        <fullName evidence="3">Cyclin-domain-containing protein</fullName>
    </recommendedName>
</protein>
<dbReference type="GO" id="GO:0000307">
    <property type="term" value="C:cyclin-dependent protein kinase holoenzyme complex"/>
    <property type="evidence" value="ECO:0007669"/>
    <property type="project" value="TreeGrafter"/>
</dbReference>
<dbReference type="Proteomes" id="UP000242414">
    <property type="component" value="Unassembled WGS sequence"/>
</dbReference>
<dbReference type="AlphaFoldDB" id="A0A1X0R453"/>
<feature type="transmembrane region" description="Helical" evidence="1">
    <location>
        <begin position="176"/>
        <end position="196"/>
    </location>
</feature>
<dbReference type="InterPro" id="IPR013922">
    <property type="entry name" value="Cyclin_PHO80-like"/>
</dbReference>
<dbReference type="Pfam" id="PF08613">
    <property type="entry name" value="Cyclin"/>
    <property type="match status" value="1"/>
</dbReference>
<dbReference type="GO" id="GO:0016538">
    <property type="term" value="F:cyclin-dependent protein serine/threonine kinase regulator activity"/>
    <property type="evidence" value="ECO:0007669"/>
    <property type="project" value="TreeGrafter"/>
</dbReference>
<accession>A0A1X0R453</accession>
<dbReference type="PANTHER" id="PTHR15615">
    <property type="match status" value="1"/>
</dbReference>
<dbReference type="SUPFAM" id="SSF47954">
    <property type="entry name" value="Cyclin-like"/>
    <property type="match status" value="1"/>
</dbReference>
<dbReference type="GO" id="GO:0019901">
    <property type="term" value="F:protein kinase binding"/>
    <property type="evidence" value="ECO:0007669"/>
    <property type="project" value="InterPro"/>
</dbReference>
<reference evidence="2" key="1">
    <citation type="journal article" date="2016" name="Proc. Natl. Acad. Sci. U.S.A.">
        <title>Lipid metabolic changes in an early divergent fungus govern the establishment of a mutualistic symbiosis with endobacteria.</title>
        <authorList>
            <person name="Lastovetsky O.A."/>
            <person name="Gaspar M.L."/>
            <person name="Mondo S.J."/>
            <person name="LaButti K.M."/>
            <person name="Sandor L."/>
            <person name="Grigoriev I.V."/>
            <person name="Henry S.A."/>
            <person name="Pawlowska T.E."/>
        </authorList>
    </citation>
    <scope>NUCLEOTIDE SEQUENCE [LARGE SCALE GENOMIC DNA]</scope>
    <source>
        <strain evidence="2">ATCC 52814</strain>
    </source>
</reference>
<dbReference type="CDD" id="cd20557">
    <property type="entry name" value="CYCLIN_ScPCL1-like"/>
    <property type="match status" value="1"/>
</dbReference>
<keyword evidence="1" id="KW-0812">Transmembrane</keyword>
<evidence type="ECO:0008006" key="3">
    <source>
        <dbReference type="Google" id="ProtNLM"/>
    </source>
</evidence>
<gene>
    <name evidence="2" type="ORF">BCV72DRAFT_291337</name>
</gene>
<proteinExistence type="predicted"/>